<dbReference type="InterPro" id="IPR036457">
    <property type="entry name" value="PPM-type-like_dom_sf"/>
</dbReference>
<dbReference type="SMART" id="SM00331">
    <property type="entry name" value="PP2C_SIG"/>
    <property type="match status" value="1"/>
</dbReference>
<dbReference type="PROSITE" id="PS51746">
    <property type="entry name" value="PPM_2"/>
    <property type="match status" value="1"/>
</dbReference>
<evidence type="ECO:0000313" key="4">
    <source>
        <dbReference type="Proteomes" id="UP001168363"/>
    </source>
</evidence>
<protein>
    <submittedName>
        <fullName evidence="3">Protein phosphatase 2C domain-containing protein</fullName>
    </submittedName>
</protein>
<dbReference type="CDD" id="cd00143">
    <property type="entry name" value="PP2Cc"/>
    <property type="match status" value="1"/>
</dbReference>
<sequence>MRVELRHGAATDVGRVREVNEDAFLAAPPVFAVADGMGGHDGGDVASAIVVEELARLAEEGYDPRRGAEAVAATLETCRRRIEEYGAGQRADGQPGFSAGTTAVVAMLVEDDDEPRWLLANLGDSRAYRFDGGRLEQVSTDHSVVQELVDAGAITPDAAARHPERHVITRALGTTGSSEADYFLLPLPDAERLVLCSDGVSGMIEDDELAGILAATADPREAADAVLAAALAAGGHDNATVVVVDVVGPASERPDDPGRRRPGTEREPGEPA</sequence>
<evidence type="ECO:0000313" key="3">
    <source>
        <dbReference type="EMBL" id="MDO3397637.1"/>
    </source>
</evidence>
<dbReference type="InterPro" id="IPR001932">
    <property type="entry name" value="PPM-type_phosphatase-like_dom"/>
</dbReference>
<dbReference type="Proteomes" id="UP001168363">
    <property type="component" value="Unassembled WGS sequence"/>
</dbReference>
<dbReference type="EMBL" id="JAULSC010000023">
    <property type="protein sequence ID" value="MDO3397637.1"/>
    <property type="molecule type" value="Genomic_DNA"/>
</dbReference>
<proteinExistence type="predicted"/>
<evidence type="ECO:0000256" key="1">
    <source>
        <dbReference type="SAM" id="MobiDB-lite"/>
    </source>
</evidence>
<gene>
    <name evidence="3" type="ORF">QWJ41_18055</name>
</gene>
<accession>A0ABT8TZ66</accession>
<evidence type="ECO:0000259" key="2">
    <source>
        <dbReference type="PROSITE" id="PS51746"/>
    </source>
</evidence>
<reference evidence="3" key="1">
    <citation type="submission" date="2023-06" db="EMBL/GenBank/DDBJ databases">
        <title>Genome sequence of Nocardioides sp. SOB44.</title>
        <authorList>
            <person name="Zhang G."/>
        </authorList>
    </citation>
    <scope>NUCLEOTIDE SEQUENCE</scope>
    <source>
        <strain evidence="3">SOB44</strain>
    </source>
</reference>
<feature type="domain" description="PPM-type phosphatase" evidence="2">
    <location>
        <begin position="6"/>
        <end position="246"/>
    </location>
</feature>
<dbReference type="InterPro" id="IPR015655">
    <property type="entry name" value="PP2C"/>
</dbReference>
<dbReference type="SUPFAM" id="SSF81606">
    <property type="entry name" value="PP2C-like"/>
    <property type="match status" value="1"/>
</dbReference>
<keyword evidence="4" id="KW-1185">Reference proteome</keyword>
<dbReference type="RefSeq" id="WP_302709849.1">
    <property type="nucleotide sequence ID" value="NZ_JAULSC010000023.1"/>
</dbReference>
<dbReference type="PANTHER" id="PTHR47992">
    <property type="entry name" value="PROTEIN PHOSPHATASE"/>
    <property type="match status" value="1"/>
</dbReference>
<feature type="region of interest" description="Disordered" evidence="1">
    <location>
        <begin position="247"/>
        <end position="272"/>
    </location>
</feature>
<dbReference type="Pfam" id="PF13672">
    <property type="entry name" value="PP2C_2"/>
    <property type="match status" value="1"/>
</dbReference>
<dbReference type="Gene3D" id="3.60.40.10">
    <property type="entry name" value="PPM-type phosphatase domain"/>
    <property type="match status" value="1"/>
</dbReference>
<name>A0ABT8TZ66_9ACTN</name>
<organism evidence="3 4">
    <name type="scientific">Nocardioides cremeus</name>
    <dbReference type="NCBI Taxonomy" id="3058044"/>
    <lineage>
        <taxon>Bacteria</taxon>
        <taxon>Bacillati</taxon>
        <taxon>Actinomycetota</taxon>
        <taxon>Actinomycetes</taxon>
        <taxon>Propionibacteriales</taxon>
        <taxon>Nocardioidaceae</taxon>
        <taxon>Nocardioides</taxon>
    </lineage>
</organism>
<dbReference type="SMART" id="SM00332">
    <property type="entry name" value="PP2Cc"/>
    <property type="match status" value="1"/>
</dbReference>
<feature type="compositionally biased region" description="Basic and acidic residues" evidence="1">
    <location>
        <begin position="252"/>
        <end position="272"/>
    </location>
</feature>
<comment type="caution">
    <text evidence="3">The sequence shown here is derived from an EMBL/GenBank/DDBJ whole genome shotgun (WGS) entry which is preliminary data.</text>
</comment>